<keyword evidence="5" id="KW-0560">Oxidoreductase</keyword>
<evidence type="ECO:0000256" key="3">
    <source>
        <dbReference type="ARBA" id="ARBA00022630"/>
    </source>
</evidence>
<evidence type="ECO:0000256" key="4">
    <source>
        <dbReference type="ARBA" id="ARBA00022827"/>
    </source>
</evidence>
<comment type="cofactor">
    <cofactor evidence="1">
        <name>FAD</name>
        <dbReference type="ChEBI" id="CHEBI:57692"/>
    </cofactor>
</comment>
<dbReference type="Gene3D" id="3.40.462.20">
    <property type="match status" value="1"/>
</dbReference>
<dbReference type="PROSITE" id="PS51387">
    <property type="entry name" value="FAD_PCMH"/>
    <property type="match status" value="1"/>
</dbReference>
<dbReference type="InterPro" id="IPR050416">
    <property type="entry name" value="FAD-linked_Oxidoreductase"/>
</dbReference>
<proteinExistence type="inferred from homology"/>
<dbReference type="GO" id="GO:0016491">
    <property type="term" value="F:oxidoreductase activity"/>
    <property type="evidence" value="ECO:0007669"/>
    <property type="project" value="UniProtKB-KW"/>
</dbReference>
<name>U4LSM0_PYROM</name>
<dbReference type="Pfam" id="PF01565">
    <property type="entry name" value="FAD_binding_4"/>
    <property type="match status" value="1"/>
</dbReference>
<dbReference type="eggNOG" id="ENOG502QVAM">
    <property type="taxonomic scope" value="Eukaryota"/>
</dbReference>
<dbReference type="InterPro" id="IPR012951">
    <property type="entry name" value="BBE"/>
</dbReference>
<keyword evidence="8" id="KW-1185">Reference proteome</keyword>
<keyword evidence="4" id="KW-0274">FAD</keyword>
<evidence type="ECO:0000256" key="1">
    <source>
        <dbReference type="ARBA" id="ARBA00001974"/>
    </source>
</evidence>
<keyword evidence="3" id="KW-0285">Flavoprotein</keyword>
<dbReference type="InterPro" id="IPR016166">
    <property type="entry name" value="FAD-bd_PCMH"/>
</dbReference>
<dbReference type="InterPro" id="IPR016169">
    <property type="entry name" value="FAD-bd_PCMH_sub2"/>
</dbReference>
<dbReference type="AlphaFoldDB" id="U4LSM0"/>
<reference evidence="7 8" key="1">
    <citation type="journal article" date="2013" name="PLoS Genet.">
        <title>The genome and development-dependent transcriptomes of Pyronema confluens: a window into fungal evolution.</title>
        <authorList>
            <person name="Traeger S."/>
            <person name="Altegoer F."/>
            <person name="Freitag M."/>
            <person name="Gabaldon T."/>
            <person name="Kempken F."/>
            <person name="Kumar A."/>
            <person name="Marcet-Houben M."/>
            <person name="Poggeler S."/>
            <person name="Stajich J.E."/>
            <person name="Nowrousian M."/>
        </authorList>
    </citation>
    <scope>NUCLEOTIDE SEQUENCE [LARGE SCALE GENOMIC DNA]</scope>
    <source>
        <strain evidence="8">CBS 100304</strain>
        <tissue evidence="7">Vegetative mycelium</tissue>
    </source>
</reference>
<dbReference type="EMBL" id="HF935433">
    <property type="protein sequence ID" value="CCX30291.1"/>
    <property type="molecule type" value="Genomic_DNA"/>
</dbReference>
<dbReference type="STRING" id="1076935.U4LSM0"/>
<dbReference type="GO" id="GO:0071949">
    <property type="term" value="F:FAD binding"/>
    <property type="evidence" value="ECO:0007669"/>
    <property type="project" value="InterPro"/>
</dbReference>
<dbReference type="OMA" id="RSSHFVM"/>
<dbReference type="PANTHER" id="PTHR42973">
    <property type="entry name" value="BINDING OXIDOREDUCTASE, PUTATIVE (AFU_ORTHOLOGUE AFUA_1G17690)-RELATED"/>
    <property type="match status" value="1"/>
</dbReference>
<dbReference type="InterPro" id="IPR006094">
    <property type="entry name" value="Oxid_FAD_bind_N"/>
</dbReference>
<dbReference type="Gene3D" id="3.30.43.10">
    <property type="entry name" value="Uridine Diphospho-n-acetylenolpyruvylglucosamine Reductase, domain 2"/>
    <property type="match status" value="1"/>
</dbReference>
<evidence type="ECO:0000313" key="7">
    <source>
        <dbReference type="EMBL" id="CCX30291.1"/>
    </source>
</evidence>
<dbReference type="Gene3D" id="3.30.465.10">
    <property type="match status" value="1"/>
</dbReference>
<organism evidence="7 8">
    <name type="scientific">Pyronema omphalodes (strain CBS 100304)</name>
    <name type="common">Pyronema confluens</name>
    <dbReference type="NCBI Taxonomy" id="1076935"/>
    <lineage>
        <taxon>Eukaryota</taxon>
        <taxon>Fungi</taxon>
        <taxon>Dikarya</taxon>
        <taxon>Ascomycota</taxon>
        <taxon>Pezizomycotina</taxon>
        <taxon>Pezizomycetes</taxon>
        <taxon>Pezizales</taxon>
        <taxon>Pyronemataceae</taxon>
        <taxon>Pyronema</taxon>
    </lineage>
</organism>
<protein>
    <submittedName>
        <fullName evidence="7">Similar to FAD-linked oxidoreductase DDB_G0289697 acc. no. Q54H55</fullName>
    </submittedName>
</protein>
<accession>U4LSM0</accession>
<evidence type="ECO:0000259" key="6">
    <source>
        <dbReference type="PROSITE" id="PS51387"/>
    </source>
</evidence>
<dbReference type="SUPFAM" id="SSF56176">
    <property type="entry name" value="FAD-binding/transporter-associated domain-like"/>
    <property type="match status" value="1"/>
</dbReference>
<dbReference type="OrthoDB" id="415825at2759"/>
<dbReference type="PANTHER" id="PTHR42973:SF39">
    <property type="entry name" value="FAD-BINDING PCMH-TYPE DOMAIN-CONTAINING PROTEIN"/>
    <property type="match status" value="1"/>
</dbReference>
<dbReference type="Proteomes" id="UP000018144">
    <property type="component" value="Unassembled WGS sequence"/>
</dbReference>
<sequence length="488" mass="52121">MSTTITPALIEELKASLTSSTIVTPSDEAYPEAITRWSSAAEKPAGLVVFPTTASDISHTILFCSRHNIEIATSCGRHSTSGASSTDGGLVIDLSHMRTVIVDPGAKTITAEGGCTWEDVDNAAAVHGLATVGGTVNHTGIGGLTLGGGYGWLSGQHGLTIDNLLSVSIVLSCGSILTASPHKNSDLFFAIRGAGQCFGIVTSFVYLAHPQGPVYAGMLLFPSSPEVIAGVTEFMNHLVATSKGESAMVVAISRPPAGGDVAIGCIVFYNGTTEEGERFFGKLLEMGPVVNQAREMEYRKVNEIMNGSVGFGGRKNLKGSSFLCPLNQEFVRRIVEEVASFTEEYKDAGRSMVLLEAFSSGVWEKRGMEEMAFANRGPHLSSMVGAVWNDSGIDKVCREWCRKVAGMFTAEFERSKKERGLESQAVGEYANYDGLDRGTNAEKMFGVNYKRLTELKGKYDPGNLFRRSYAFLPVVAEEAGGVSVPAMV</sequence>
<evidence type="ECO:0000256" key="2">
    <source>
        <dbReference type="ARBA" id="ARBA00005466"/>
    </source>
</evidence>
<dbReference type="Pfam" id="PF08031">
    <property type="entry name" value="BBE"/>
    <property type="match status" value="1"/>
</dbReference>
<evidence type="ECO:0000313" key="8">
    <source>
        <dbReference type="Proteomes" id="UP000018144"/>
    </source>
</evidence>
<evidence type="ECO:0000256" key="5">
    <source>
        <dbReference type="ARBA" id="ARBA00023002"/>
    </source>
</evidence>
<gene>
    <name evidence="7" type="ORF">PCON_08433</name>
</gene>
<dbReference type="InterPro" id="IPR036318">
    <property type="entry name" value="FAD-bd_PCMH-like_sf"/>
</dbReference>
<dbReference type="InterPro" id="IPR016167">
    <property type="entry name" value="FAD-bd_PCMH_sub1"/>
</dbReference>
<feature type="domain" description="FAD-binding PCMH-type" evidence="6">
    <location>
        <begin position="40"/>
        <end position="211"/>
    </location>
</feature>
<comment type="similarity">
    <text evidence="2">Belongs to the oxygen-dependent FAD-linked oxidoreductase family.</text>
</comment>